<dbReference type="SUPFAM" id="SSF54427">
    <property type="entry name" value="NTF2-like"/>
    <property type="match status" value="1"/>
</dbReference>
<dbReference type="Gene3D" id="3.10.450.50">
    <property type="match status" value="1"/>
</dbReference>
<dbReference type="Pfam" id="PF12680">
    <property type="entry name" value="SnoaL_2"/>
    <property type="match status" value="1"/>
</dbReference>
<evidence type="ECO:0000313" key="2">
    <source>
        <dbReference type="EMBL" id="MFC5749451.1"/>
    </source>
</evidence>
<dbReference type="Proteomes" id="UP001596074">
    <property type="component" value="Unassembled WGS sequence"/>
</dbReference>
<gene>
    <name evidence="2" type="ORF">ACFPZN_27845</name>
</gene>
<proteinExistence type="predicted"/>
<feature type="domain" description="SnoaL-like" evidence="1">
    <location>
        <begin position="14"/>
        <end position="118"/>
    </location>
</feature>
<dbReference type="InterPro" id="IPR037401">
    <property type="entry name" value="SnoaL-like"/>
</dbReference>
<accession>A0ABW1A4J7</accession>
<organism evidence="2 3">
    <name type="scientific">Actinomadura rugatobispora</name>
    <dbReference type="NCBI Taxonomy" id="1994"/>
    <lineage>
        <taxon>Bacteria</taxon>
        <taxon>Bacillati</taxon>
        <taxon>Actinomycetota</taxon>
        <taxon>Actinomycetes</taxon>
        <taxon>Streptosporangiales</taxon>
        <taxon>Thermomonosporaceae</taxon>
        <taxon>Actinomadura</taxon>
    </lineage>
</organism>
<comment type="caution">
    <text evidence="2">The sequence shown here is derived from an EMBL/GenBank/DDBJ whole genome shotgun (WGS) entry which is preliminary data.</text>
</comment>
<keyword evidence="3" id="KW-1185">Reference proteome</keyword>
<dbReference type="InterPro" id="IPR032710">
    <property type="entry name" value="NTF2-like_dom_sf"/>
</dbReference>
<evidence type="ECO:0000313" key="3">
    <source>
        <dbReference type="Proteomes" id="UP001596074"/>
    </source>
</evidence>
<dbReference type="EMBL" id="JBHSON010000042">
    <property type="protein sequence ID" value="MFC5749451.1"/>
    <property type="molecule type" value="Genomic_DNA"/>
</dbReference>
<evidence type="ECO:0000259" key="1">
    <source>
        <dbReference type="Pfam" id="PF12680"/>
    </source>
</evidence>
<name>A0ABW1A4J7_9ACTN</name>
<reference evidence="3" key="1">
    <citation type="journal article" date="2019" name="Int. J. Syst. Evol. Microbiol.">
        <title>The Global Catalogue of Microorganisms (GCM) 10K type strain sequencing project: providing services to taxonomists for standard genome sequencing and annotation.</title>
        <authorList>
            <consortium name="The Broad Institute Genomics Platform"/>
            <consortium name="The Broad Institute Genome Sequencing Center for Infectious Disease"/>
            <person name="Wu L."/>
            <person name="Ma J."/>
        </authorList>
    </citation>
    <scope>NUCLEOTIDE SEQUENCE [LARGE SCALE GENOMIC DNA]</scope>
    <source>
        <strain evidence="3">KCTC 42087</strain>
    </source>
</reference>
<dbReference type="RefSeq" id="WP_378285175.1">
    <property type="nucleotide sequence ID" value="NZ_JBHSON010000042.1"/>
</dbReference>
<sequence>MDDTGPRAVLERAQHLFLAKDLNGFADMFAVDGTHELPFAPPGVPKFLRGREPIRQYLTSITSTPLELTRFDSLAVYQTEDPETLIAEYEGHGRVVSTGRPYTMPYIQLLRARDGEILTWRDYWSPLAGVQALGVRGLIPTIARTARSHWKRRGQADTAAARS</sequence>
<protein>
    <submittedName>
        <fullName evidence="2">Nuclear transport factor 2 family protein</fullName>
    </submittedName>
</protein>